<feature type="region of interest" description="Disordered" evidence="4">
    <location>
        <begin position="395"/>
        <end position="421"/>
    </location>
</feature>
<evidence type="ECO:0000313" key="7">
    <source>
        <dbReference type="Proteomes" id="UP000447876"/>
    </source>
</evidence>
<dbReference type="Proteomes" id="UP000447876">
    <property type="component" value="Unassembled WGS sequence"/>
</dbReference>
<keyword evidence="2" id="KW-0328">Glycosyltransferase</keyword>
<protein>
    <submittedName>
        <fullName evidence="6">Glycosyltransferase</fullName>
    </submittedName>
</protein>
<dbReference type="AlphaFoldDB" id="A0A7X3CLK0"/>
<evidence type="ECO:0000256" key="1">
    <source>
        <dbReference type="ARBA" id="ARBA00009481"/>
    </source>
</evidence>
<name>A0A7X3CLK0_9BACL</name>
<dbReference type="Gene3D" id="3.40.50.2000">
    <property type="entry name" value="Glycogen Phosphorylase B"/>
    <property type="match status" value="2"/>
</dbReference>
<comment type="similarity">
    <text evidence="1">Belongs to the glycosyltransferase group 1 family. Glycosyltransferase 4 subfamily.</text>
</comment>
<reference evidence="6 7" key="1">
    <citation type="submission" date="2019-11" db="EMBL/GenBank/DDBJ databases">
        <title>Draft genome sequences of five Paenibacillus species of dairy origin.</title>
        <authorList>
            <person name="Olajide A.M."/>
            <person name="Chen S."/>
            <person name="Lapointe G."/>
        </authorList>
    </citation>
    <scope>NUCLEOTIDE SEQUENCE [LARGE SCALE GENOMIC DNA]</scope>
    <source>
        <strain evidence="6 7">12CR55</strain>
    </source>
</reference>
<feature type="region of interest" description="Disordered" evidence="4">
    <location>
        <begin position="447"/>
        <end position="483"/>
    </location>
</feature>
<evidence type="ECO:0000256" key="3">
    <source>
        <dbReference type="ARBA" id="ARBA00022679"/>
    </source>
</evidence>
<dbReference type="PANTHER" id="PTHR12526">
    <property type="entry name" value="GLYCOSYLTRANSFERASE"/>
    <property type="match status" value="1"/>
</dbReference>
<evidence type="ECO:0000256" key="2">
    <source>
        <dbReference type="ARBA" id="ARBA00022676"/>
    </source>
</evidence>
<dbReference type="PANTHER" id="PTHR12526:SF640">
    <property type="entry name" value="COLANIC ACID BIOSYNTHESIS GLYCOSYLTRANSFERASE WCAL-RELATED"/>
    <property type="match status" value="1"/>
</dbReference>
<dbReference type="RefSeq" id="WP_155609511.1">
    <property type="nucleotide sequence ID" value="NZ_WNZW01000001.1"/>
</dbReference>
<dbReference type="EMBL" id="WNZW01000001">
    <property type="protein sequence ID" value="MUG44095.1"/>
    <property type="molecule type" value="Genomic_DNA"/>
</dbReference>
<dbReference type="InterPro" id="IPR001296">
    <property type="entry name" value="Glyco_trans_1"/>
</dbReference>
<evidence type="ECO:0000256" key="4">
    <source>
        <dbReference type="SAM" id="MobiDB-lite"/>
    </source>
</evidence>
<keyword evidence="3 6" id="KW-0808">Transferase</keyword>
<dbReference type="GO" id="GO:0016757">
    <property type="term" value="F:glycosyltransferase activity"/>
    <property type="evidence" value="ECO:0007669"/>
    <property type="project" value="UniProtKB-KW"/>
</dbReference>
<feature type="compositionally biased region" description="Basic residues" evidence="4">
    <location>
        <begin position="412"/>
        <end position="421"/>
    </location>
</feature>
<accession>A0A7X3CLK0</accession>
<proteinExistence type="inferred from homology"/>
<feature type="domain" description="Glycosyl transferase family 1" evidence="5">
    <location>
        <begin position="195"/>
        <end position="359"/>
    </location>
</feature>
<evidence type="ECO:0000259" key="5">
    <source>
        <dbReference type="Pfam" id="PF00534"/>
    </source>
</evidence>
<comment type="caution">
    <text evidence="6">The sequence shown here is derived from an EMBL/GenBank/DDBJ whole genome shotgun (WGS) entry which is preliminary data.</text>
</comment>
<organism evidence="6 7">
    <name type="scientific">Paenibacillus woosongensis</name>
    <dbReference type="NCBI Taxonomy" id="307580"/>
    <lineage>
        <taxon>Bacteria</taxon>
        <taxon>Bacillati</taxon>
        <taxon>Bacillota</taxon>
        <taxon>Bacilli</taxon>
        <taxon>Bacillales</taxon>
        <taxon>Paenibacillaceae</taxon>
        <taxon>Paenibacillus</taxon>
    </lineage>
</organism>
<dbReference type="OrthoDB" id="2547319at2"/>
<gene>
    <name evidence="6" type="ORF">GNP95_03645</name>
</gene>
<dbReference type="Pfam" id="PF00534">
    <property type="entry name" value="Glycos_transf_1"/>
    <property type="match status" value="1"/>
</dbReference>
<dbReference type="SUPFAM" id="SSF53756">
    <property type="entry name" value="UDP-Glycosyltransferase/glycogen phosphorylase"/>
    <property type="match status" value="1"/>
</dbReference>
<evidence type="ECO:0000313" key="6">
    <source>
        <dbReference type="EMBL" id="MUG44095.1"/>
    </source>
</evidence>
<sequence>MSELKKLLLFSHICNKRNITGAEKLLLFLATRLSPYFQCVIVVPKEGLLTRLAHRRGIRTIVQNIPPLYGMCLPHEGLAQQADDLLTGAAFKETSRLLAAERPDYVLVNTSTHVVPAMAAKSMGVPVIWHITEVIASNEFTETSIRNIDQYSDWIVCISESAAAPLRGCSAGKLSILFPSWSWNDFNPHMWPQLREKQRQQWKVNSDDRVIGYISSYLIPEKGADHFVEAALILAGQYQQSKFVIIGAELSNPYYHKLRQRITESPYAERFIFIDYVSDIESAFSAMDVVIVPSMKDEGFGLTAMEAMIMEKPVIAYASGGLEEILRLTGNQPFLAPVGEYSELSVIVSRFLDEPGLIESVGRSNRIQIEACFGPEAYEANLQAMLNHIGGGTSSAVPVADPPSLRPVRSSPKTRRRAKKARLLPSARRRLRSITSRKNVMNLKRLNRGRKGSKARVKPGARSIRSIRRVSPMRRRSKDKKRL</sequence>
<dbReference type="CDD" id="cd03801">
    <property type="entry name" value="GT4_PimA-like"/>
    <property type="match status" value="1"/>
</dbReference>